<sequence>MILRPINRKLGLALTLFAGAYLFLSYQIPSYPYALVDADVVPKGLGFLLLLLSILLFVQKKEETEQEKQKRTIPKKELYVLLGVAGFILIYIFLLEIIGFVIMTAAFVFTCSSFLGYKKYKVSALVAIIFSLLLYLLFNYLLLIHLPPGVLPF</sequence>
<feature type="transmembrane region" description="Helical" evidence="1">
    <location>
        <begin position="124"/>
        <end position="146"/>
    </location>
</feature>
<dbReference type="AlphaFoldDB" id="A0A1Y0CNG8"/>
<feature type="transmembrane region" description="Helical" evidence="1">
    <location>
        <begin position="12"/>
        <end position="28"/>
    </location>
</feature>
<organism evidence="4 6">
    <name type="scientific">Sutcliffiella horikoshii</name>
    <dbReference type="NCBI Taxonomy" id="79883"/>
    <lineage>
        <taxon>Bacteria</taxon>
        <taxon>Bacillati</taxon>
        <taxon>Bacillota</taxon>
        <taxon>Bacilli</taxon>
        <taxon>Bacillales</taxon>
        <taxon>Bacillaceae</taxon>
        <taxon>Sutcliffiella</taxon>
    </lineage>
</organism>
<reference evidence="4 6" key="2">
    <citation type="submission" date="2019-08" db="EMBL/GenBank/DDBJ databases">
        <title>Bacillus genomes from the desert of Cuatro Cienegas, Coahuila.</title>
        <authorList>
            <person name="Olmedo-Alvarez G."/>
        </authorList>
    </citation>
    <scope>NUCLEOTIDE SEQUENCE [LARGE SCALE GENOMIC DNA]</scope>
    <source>
        <strain evidence="4 6">CH88_3T</strain>
    </source>
</reference>
<dbReference type="EMBL" id="CP020880">
    <property type="protein sequence ID" value="ART76526.1"/>
    <property type="molecule type" value="Genomic_DNA"/>
</dbReference>
<dbReference type="InterPro" id="IPR009936">
    <property type="entry name" value="DUF1468"/>
</dbReference>
<dbReference type="Proteomes" id="UP000195573">
    <property type="component" value="Chromosome"/>
</dbReference>
<keyword evidence="1" id="KW-0472">Membrane</keyword>
<dbReference type="RefSeq" id="WP_088018246.1">
    <property type="nucleotide sequence ID" value="NZ_CP020880.1"/>
</dbReference>
<protein>
    <submittedName>
        <fullName evidence="4">Tripartite tricarboxylate transporter TctB family protein</fullName>
    </submittedName>
</protein>
<reference evidence="3 5" key="1">
    <citation type="submission" date="2017-04" db="EMBL/GenBank/DDBJ databases">
        <title>Complete Genome Sequence of the Bacillus horikoshii 20a strain from Cuatro Cienegas, Coahuila, Mexico.</title>
        <authorList>
            <person name="Zarza E."/>
            <person name="Alcaraz L.D."/>
            <person name="Aguilar-Salinas B."/>
            <person name="Islas A."/>
            <person name="Olmedo-Alvarez G."/>
        </authorList>
    </citation>
    <scope>NUCLEOTIDE SEQUENCE [LARGE SCALE GENOMIC DNA]</scope>
    <source>
        <strain evidence="3 5">20a</strain>
    </source>
</reference>
<keyword evidence="5" id="KW-1185">Reference proteome</keyword>
<accession>A0A1Y0CNG8</accession>
<feature type="transmembrane region" description="Helical" evidence="1">
    <location>
        <begin position="100"/>
        <end position="117"/>
    </location>
</feature>
<keyword evidence="1" id="KW-1133">Transmembrane helix</keyword>
<evidence type="ECO:0000256" key="1">
    <source>
        <dbReference type="SAM" id="Phobius"/>
    </source>
</evidence>
<evidence type="ECO:0000313" key="3">
    <source>
        <dbReference type="EMBL" id="ART76526.1"/>
    </source>
</evidence>
<proteinExistence type="predicted"/>
<dbReference type="Pfam" id="PF07331">
    <property type="entry name" value="TctB"/>
    <property type="match status" value="1"/>
</dbReference>
<evidence type="ECO:0000313" key="5">
    <source>
        <dbReference type="Proteomes" id="UP000195573"/>
    </source>
</evidence>
<dbReference type="EMBL" id="VTEU01000006">
    <property type="protein sequence ID" value="TYS57798.1"/>
    <property type="molecule type" value="Genomic_DNA"/>
</dbReference>
<evidence type="ECO:0000259" key="2">
    <source>
        <dbReference type="Pfam" id="PF07331"/>
    </source>
</evidence>
<dbReference type="KEGG" id="bhk:B4U37_10965"/>
<dbReference type="Proteomes" id="UP000323393">
    <property type="component" value="Unassembled WGS sequence"/>
</dbReference>
<feature type="domain" description="DUF1468" evidence="2">
    <location>
        <begin position="11"/>
        <end position="147"/>
    </location>
</feature>
<feature type="transmembrane region" description="Helical" evidence="1">
    <location>
        <begin position="40"/>
        <end position="58"/>
    </location>
</feature>
<dbReference type="GeneID" id="96738939"/>
<feature type="transmembrane region" description="Helical" evidence="1">
    <location>
        <begin position="78"/>
        <end position="94"/>
    </location>
</feature>
<name>A0A1Y0CNG8_9BACI</name>
<evidence type="ECO:0000313" key="6">
    <source>
        <dbReference type="Proteomes" id="UP000323393"/>
    </source>
</evidence>
<evidence type="ECO:0000313" key="4">
    <source>
        <dbReference type="EMBL" id="TYS57798.1"/>
    </source>
</evidence>
<gene>
    <name evidence="3" type="ORF">B4U37_10965</name>
    <name evidence="4" type="ORF">FZC74_15350</name>
</gene>
<keyword evidence="1" id="KW-0812">Transmembrane</keyword>